<evidence type="ECO:0008006" key="3">
    <source>
        <dbReference type="Google" id="ProtNLM"/>
    </source>
</evidence>
<accession>A0ABQ9HFL0</accession>
<dbReference type="Proteomes" id="UP001159363">
    <property type="component" value="Chromosome 4"/>
</dbReference>
<dbReference type="InterPro" id="IPR043128">
    <property type="entry name" value="Rev_trsase/Diguanyl_cyclase"/>
</dbReference>
<dbReference type="Gene3D" id="3.10.10.10">
    <property type="entry name" value="HIV Type 1 Reverse Transcriptase, subunit A, domain 1"/>
    <property type="match status" value="1"/>
</dbReference>
<dbReference type="SUPFAM" id="SSF56672">
    <property type="entry name" value="DNA/RNA polymerases"/>
    <property type="match status" value="1"/>
</dbReference>
<keyword evidence="2" id="KW-1185">Reference proteome</keyword>
<dbReference type="InterPro" id="IPR050951">
    <property type="entry name" value="Retrovirus_Pol_polyprotein"/>
</dbReference>
<dbReference type="Gene3D" id="3.30.70.270">
    <property type="match status" value="1"/>
</dbReference>
<comment type="caution">
    <text evidence="1">The sequence shown here is derived from an EMBL/GenBank/DDBJ whole genome shotgun (WGS) entry which is preliminary data.</text>
</comment>
<protein>
    <recommendedName>
        <fullName evidence="3">Reverse transcriptase</fullName>
    </recommendedName>
</protein>
<reference evidence="1 2" key="1">
    <citation type="submission" date="2023-02" db="EMBL/GenBank/DDBJ databases">
        <title>LHISI_Scaffold_Assembly.</title>
        <authorList>
            <person name="Stuart O.P."/>
            <person name="Cleave R."/>
            <person name="Magrath M.J.L."/>
            <person name="Mikheyev A.S."/>
        </authorList>
    </citation>
    <scope>NUCLEOTIDE SEQUENCE [LARGE SCALE GENOMIC DNA]</scope>
    <source>
        <strain evidence="1">Daus_M_001</strain>
        <tissue evidence="1">Leg muscle</tissue>
    </source>
</reference>
<dbReference type="PANTHER" id="PTHR37984">
    <property type="entry name" value="PROTEIN CBG26694"/>
    <property type="match status" value="1"/>
</dbReference>
<dbReference type="CDD" id="cd01647">
    <property type="entry name" value="RT_LTR"/>
    <property type="match status" value="1"/>
</dbReference>
<dbReference type="PANTHER" id="PTHR37984:SF5">
    <property type="entry name" value="PROTEIN NYNRIN-LIKE"/>
    <property type="match status" value="1"/>
</dbReference>
<evidence type="ECO:0000313" key="2">
    <source>
        <dbReference type="Proteomes" id="UP001159363"/>
    </source>
</evidence>
<evidence type="ECO:0000313" key="1">
    <source>
        <dbReference type="EMBL" id="KAJ8883054.1"/>
    </source>
</evidence>
<proteinExistence type="predicted"/>
<sequence>MELKKLYQSCKFWEMRDGVVKDRIISGLRDRIFLCTRCGKKHPPQRCPGYAKVCKVCNKIRHFASVCNSKMNSAHQVNKQMGTVINISEESSNGDLVKKVLIKNRYVKLKLDMGPQVNIITADEIELGIDKVPSTAKLENYSGIPIPVVHNLFEGIGVFNYTYIIKVRDGAEPQVAKPMKIPFYLLYSLQDELCKLEPTQWVNSLVVVRKSDNSLRICLNPFKLYKEIAREYFLLPTFEELVSKMPQAKVFTTLDGFKGFWQIIIDEESQEVTTFNTPFGRYQFTRLPWLSSALEVS</sequence>
<gene>
    <name evidence="1" type="ORF">PR048_014893</name>
</gene>
<name>A0ABQ9HFL0_9NEOP</name>
<organism evidence="1 2">
    <name type="scientific">Dryococelus australis</name>
    <dbReference type="NCBI Taxonomy" id="614101"/>
    <lineage>
        <taxon>Eukaryota</taxon>
        <taxon>Metazoa</taxon>
        <taxon>Ecdysozoa</taxon>
        <taxon>Arthropoda</taxon>
        <taxon>Hexapoda</taxon>
        <taxon>Insecta</taxon>
        <taxon>Pterygota</taxon>
        <taxon>Neoptera</taxon>
        <taxon>Polyneoptera</taxon>
        <taxon>Phasmatodea</taxon>
        <taxon>Verophasmatodea</taxon>
        <taxon>Anareolatae</taxon>
        <taxon>Phasmatidae</taxon>
        <taxon>Eurycanthinae</taxon>
        <taxon>Dryococelus</taxon>
    </lineage>
</organism>
<dbReference type="InterPro" id="IPR043502">
    <property type="entry name" value="DNA/RNA_pol_sf"/>
</dbReference>
<dbReference type="EMBL" id="JARBHB010000005">
    <property type="protein sequence ID" value="KAJ8883054.1"/>
    <property type="molecule type" value="Genomic_DNA"/>
</dbReference>